<reference evidence="15" key="1">
    <citation type="journal article" date="2017" name="Nucleic Acids Res.">
        <title>Proteogenomics produces comprehensive and highly accurate protein-coding gene annotation in a complete genome assembly of Malassezia sympodialis.</title>
        <authorList>
            <person name="Zhu Y."/>
            <person name="Engstroem P.G."/>
            <person name="Tellgren-Roth C."/>
            <person name="Baudo C.D."/>
            <person name="Kennell J.C."/>
            <person name="Sun S."/>
            <person name="Billmyre R.B."/>
            <person name="Schroeder M.S."/>
            <person name="Andersson A."/>
            <person name="Holm T."/>
            <person name="Sigurgeirsson B."/>
            <person name="Wu G."/>
            <person name="Sankaranarayanan S.R."/>
            <person name="Siddharthan R."/>
            <person name="Sanyal K."/>
            <person name="Lundeberg J."/>
            <person name="Nystedt B."/>
            <person name="Boekhout T."/>
            <person name="Dawson T.L. Jr."/>
            <person name="Heitman J."/>
            <person name="Scheynius A."/>
            <person name="Lehtioe J."/>
        </authorList>
    </citation>
    <scope>NUCLEOTIDE SEQUENCE [LARGE SCALE GENOMIC DNA]</scope>
    <source>
        <strain evidence="15">ATCC 42132</strain>
    </source>
</reference>
<dbReference type="GO" id="GO:1990180">
    <property type="term" value="P:mitochondrial tRNA 3'-end processing"/>
    <property type="evidence" value="ECO:0007669"/>
    <property type="project" value="TreeGrafter"/>
</dbReference>
<evidence type="ECO:0000259" key="12">
    <source>
        <dbReference type="Pfam" id="PF12706"/>
    </source>
</evidence>
<comment type="catalytic activity">
    <reaction evidence="1">
        <text>Endonucleolytic cleavage of RNA, removing extra 3' nucleotides from tRNA precursor, generating 3' termini of tRNAs. A 3'-hydroxy group is left at the tRNA terminus and a 5'-phosphoryl group is left at the trailer molecule.</text>
        <dbReference type="EC" id="3.1.26.11"/>
    </reaction>
</comment>
<dbReference type="EC" id="3.1.26.11" evidence="4"/>
<protein>
    <recommendedName>
        <fullName evidence="4">ribonuclease Z</fullName>
        <ecNumber evidence="4">3.1.26.11</ecNumber>
    </recommendedName>
</protein>
<evidence type="ECO:0000259" key="13">
    <source>
        <dbReference type="Pfam" id="PF13691"/>
    </source>
</evidence>
<dbReference type="Pfam" id="PF12706">
    <property type="entry name" value="Lactamase_B_2"/>
    <property type="match status" value="1"/>
</dbReference>
<dbReference type="OrthoDB" id="527344at2759"/>
<feature type="region of interest" description="Disordered" evidence="11">
    <location>
        <begin position="181"/>
        <end position="200"/>
    </location>
</feature>
<name>M5E858_MALS4</name>
<dbReference type="GO" id="GO:0005739">
    <property type="term" value="C:mitochondrion"/>
    <property type="evidence" value="ECO:0007669"/>
    <property type="project" value="TreeGrafter"/>
</dbReference>
<evidence type="ECO:0000256" key="11">
    <source>
        <dbReference type="SAM" id="MobiDB-lite"/>
    </source>
</evidence>
<dbReference type="AlphaFoldDB" id="M5E858"/>
<evidence type="ECO:0000313" key="14">
    <source>
        <dbReference type="EMBL" id="SHO79496.1"/>
    </source>
</evidence>
<dbReference type="OMA" id="INYICQL"/>
<feature type="region of interest" description="Disordered" evidence="11">
    <location>
        <begin position="146"/>
        <end position="165"/>
    </location>
</feature>
<dbReference type="InterPro" id="IPR047151">
    <property type="entry name" value="RNZ2-like"/>
</dbReference>
<dbReference type="SUPFAM" id="SSF56281">
    <property type="entry name" value="Metallo-hydrolase/oxidoreductase"/>
    <property type="match status" value="2"/>
</dbReference>
<dbReference type="KEGG" id="msym:MSY001_1367"/>
<feature type="domain" description="Metallo-beta-lactamase" evidence="12">
    <location>
        <begin position="579"/>
        <end position="779"/>
    </location>
</feature>
<dbReference type="InterPro" id="IPR001279">
    <property type="entry name" value="Metallo-B-lactamas"/>
</dbReference>
<proteinExistence type="inferred from homology"/>
<keyword evidence="15" id="KW-1185">Reference proteome</keyword>
<evidence type="ECO:0000256" key="2">
    <source>
        <dbReference type="ARBA" id="ARBA00001947"/>
    </source>
</evidence>
<dbReference type="RefSeq" id="XP_018739954.1">
    <property type="nucleotide sequence ID" value="XM_018883168.1"/>
</dbReference>
<evidence type="ECO:0000256" key="9">
    <source>
        <dbReference type="ARBA" id="ARBA00022801"/>
    </source>
</evidence>
<dbReference type="GO" id="GO:0046872">
    <property type="term" value="F:metal ion binding"/>
    <property type="evidence" value="ECO:0007669"/>
    <property type="project" value="UniProtKB-KW"/>
</dbReference>
<dbReference type="InterPro" id="IPR036866">
    <property type="entry name" value="RibonucZ/Hydroxyglut_hydro"/>
</dbReference>
<evidence type="ECO:0000313" key="15">
    <source>
        <dbReference type="Proteomes" id="UP000186303"/>
    </source>
</evidence>
<feature type="compositionally biased region" description="Acidic residues" evidence="11">
    <location>
        <begin position="830"/>
        <end position="841"/>
    </location>
</feature>
<dbReference type="Gene3D" id="3.60.15.10">
    <property type="entry name" value="Ribonuclease Z/Hydroxyacylglutathione hydrolase-like"/>
    <property type="match status" value="2"/>
</dbReference>
<keyword evidence="5" id="KW-0819">tRNA processing</keyword>
<dbReference type="PANTHER" id="PTHR12553">
    <property type="entry name" value="ZINC PHOSPHODIESTERASE ELAC PROTEIN 2"/>
    <property type="match status" value="1"/>
</dbReference>
<feature type="compositionally biased region" description="Acidic residues" evidence="11">
    <location>
        <begin position="146"/>
        <end position="156"/>
    </location>
</feature>
<dbReference type="VEuPathDB" id="FungiDB:MSYG_3845"/>
<dbReference type="STRING" id="1230383.M5E858"/>
<feature type="compositionally biased region" description="Polar residues" evidence="11">
    <location>
        <begin position="181"/>
        <end position="192"/>
    </location>
</feature>
<dbReference type="GO" id="GO:0042781">
    <property type="term" value="F:3'-tRNA processing endoribonuclease activity"/>
    <property type="evidence" value="ECO:0007669"/>
    <property type="project" value="UniProtKB-EC"/>
</dbReference>
<comment type="cofactor">
    <cofactor evidence="2">
        <name>Zn(2+)</name>
        <dbReference type="ChEBI" id="CHEBI:29105"/>
    </cofactor>
</comment>
<keyword evidence="8 14" id="KW-0255">Endonuclease</keyword>
<dbReference type="InterPro" id="IPR027794">
    <property type="entry name" value="tRNase_Z_dom"/>
</dbReference>
<gene>
    <name evidence="14" type="ORF">MSYG_3845</name>
</gene>
<feature type="domain" description="tRNase Z endonuclease" evidence="13">
    <location>
        <begin position="8"/>
        <end position="68"/>
    </location>
</feature>
<sequence length="999" mass="108984">MAPMSLRVLAAPSSDTSHVPTLILQSDSKKYMFNAGEGTTRVSAQHRASNTRVEHIFLTRVATETLGGIPGLLMTLADGGRTSINIHAPTNLKYALATTRFYARRDSMCVHAHEIGWQSPQACFQDDHIRVQSVPLVPFSYNDSAMEVDDQSDSDSQDPPSSGAEAEQWFDAVIRDAWKTQASAVSGQSPSRNPRPLPKPLAHAARVGESAGRQAAVLCYVVAGHARRGKFDAAQAAALGIPPGPAFARLSKGEDVDIQRPIQWAEMDQTARAQWLRAQKSGKNKRPAADSVLERELETVHIRSERVVGASRAGPVFFYMHVPTMEHLEALLQESAQNAFRPYTQTANTHLDETQQQMPHVIFHAVPLRVWQDPRYEAWRGTFGPQCHHIVATPELCADALTYTSSALSLLRLSKMDTHAFAVPGYRLEPAVHDPAAVPARANLFVNLQPRGAPTMLEPVAPIFDEPLEGMERKSGLPEAPETWNRYCCMADEARRAPGVPPASAAAGLADRVEFVTLGTGSSAPSKYRNVLSTLVHVPGDGYMVLDAGESTYYQMARRFGPGRDGWAGPGSGQGIESVLRQLKMLFVSHIHGDHHMGVTRLLLERRKLAPSSPLFLVTNNYTRFYLREYDRIEALGLRDGSVIALDNELFNWQTGIDPDPQSTSAPVQVSQRMRQHWKALLKLANLKSIRTVSVQHRTSHCYGLVLTHQSGWKLVFSGDTMPCQALVHAGRGATVLIHEATMQDDEAELAAAKGHSTIGQALQIACDMQASHVLLTHFSQRYPKLARLGTTKVDVPPIGIAFDMARMTPATMRRLMAGHDAMALLLESEPEGDGGEESEPPSDKAPGATCIMDEPEVPRKRSCTSRHVQTVFEHRYVVLAFASSHKEAHAPSALSVRVGIEHALQDMHGTIGAGVVVDVLYAGQPTGTPAPRVVGEAVVRVASEYVDNVVSAVSSAYGAALEALTGQQPNMRVSVQQVTHNPAMLGSNSRSWMTELMK</sequence>
<keyword evidence="7" id="KW-0479">Metal-binding</keyword>
<dbReference type="Pfam" id="PF13691">
    <property type="entry name" value="Lactamase_B_4"/>
    <property type="match status" value="1"/>
</dbReference>
<dbReference type="CDD" id="cd07718">
    <property type="entry name" value="RNaseZ_ELAC1_ELAC2-C-term-like_MBL-fold"/>
    <property type="match status" value="1"/>
</dbReference>
<dbReference type="EMBL" id="LT671826">
    <property type="protein sequence ID" value="SHO79496.1"/>
    <property type="molecule type" value="Genomic_DNA"/>
</dbReference>
<dbReference type="HOGENOM" id="CLU_006220_3_1_1"/>
<evidence type="ECO:0000256" key="1">
    <source>
        <dbReference type="ARBA" id="ARBA00000402"/>
    </source>
</evidence>
<organism evidence="14 15">
    <name type="scientific">Malassezia sympodialis (strain ATCC 42132)</name>
    <name type="common">Atopic eczema-associated yeast</name>
    <dbReference type="NCBI Taxonomy" id="1230383"/>
    <lineage>
        <taxon>Eukaryota</taxon>
        <taxon>Fungi</taxon>
        <taxon>Dikarya</taxon>
        <taxon>Basidiomycota</taxon>
        <taxon>Ustilaginomycotina</taxon>
        <taxon>Malasseziomycetes</taxon>
        <taxon>Malasseziales</taxon>
        <taxon>Malasseziaceae</taxon>
        <taxon>Malassezia</taxon>
    </lineage>
</organism>
<evidence type="ECO:0000256" key="6">
    <source>
        <dbReference type="ARBA" id="ARBA00022722"/>
    </source>
</evidence>
<keyword evidence="10" id="KW-0862">Zinc</keyword>
<dbReference type="Proteomes" id="UP000186303">
    <property type="component" value="Chromosome 6"/>
</dbReference>
<evidence type="ECO:0000256" key="4">
    <source>
        <dbReference type="ARBA" id="ARBA00012477"/>
    </source>
</evidence>
<feature type="region of interest" description="Disordered" evidence="11">
    <location>
        <begin position="830"/>
        <end position="850"/>
    </location>
</feature>
<comment type="similarity">
    <text evidence="3">Belongs to the RNase Z family.</text>
</comment>
<evidence type="ECO:0000256" key="7">
    <source>
        <dbReference type="ARBA" id="ARBA00022723"/>
    </source>
</evidence>
<accession>M5E858</accession>
<keyword evidence="9" id="KW-0378">Hydrolase</keyword>
<evidence type="ECO:0000256" key="3">
    <source>
        <dbReference type="ARBA" id="ARBA00007823"/>
    </source>
</evidence>
<evidence type="ECO:0000256" key="5">
    <source>
        <dbReference type="ARBA" id="ARBA00022694"/>
    </source>
</evidence>
<keyword evidence="6" id="KW-0540">Nuclease</keyword>
<evidence type="ECO:0000256" key="10">
    <source>
        <dbReference type="ARBA" id="ARBA00022833"/>
    </source>
</evidence>
<dbReference type="PANTHER" id="PTHR12553:SF49">
    <property type="entry name" value="ZINC PHOSPHODIESTERASE ELAC PROTEIN 2"/>
    <property type="match status" value="1"/>
</dbReference>
<evidence type="ECO:0000256" key="8">
    <source>
        <dbReference type="ARBA" id="ARBA00022759"/>
    </source>
</evidence>